<dbReference type="EMBL" id="CAJVQC010027093">
    <property type="protein sequence ID" value="CAG8735326.1"/>
    <property type="molecule type" value="Genomic_DNA"/>
</dbReference>
<feature type="non-terminal residue" evidence="1">
    <location>
        <position position="419"/>
    </location>
</feature>
<name>A0ACA9Q2Y1_9GLOM</name>
<organism evidence="1 2">
    <name type="scientific">Racocetra persica</name>
    <dbReference type="NCBI Taxonomy" id="160502"/>
    <lineage>
        <taxon>Eukaryota</taxon>
        <taxon>Fungi</taxon>
        <taxon>Fungi incertae sedis</taxon>
        <taxon>Mucoromycota</taxon>
        <taxon>Glomeromycotina</taxon>
        <taxon>Glomeromycetes</taxon>
        <taxon>Diversisporales</taxon>
        <taxon>Gigasporaceae</taxon>
        <taxon>Racocetra</taxon>
    </lineage>
</organism>
<dbReference type="Proteomes" id="UP000789920">
    <property type="component" value="Unassembled WGS sequence"/>
</dbReference>
<reference evidence="1" key="1">
    <citation type="submission" date="2021-06" db="EMBL/GenBank/DDBJ databases">
        <authorList>
            <person name="Kallberg Y."/>
            <person name="Tangrot J."/>
            <person name="Rosling A."/>
        </authorList>
    </citation>
    <scope>NUCLEOTIDE SEQUENCE</scope>
    <source>
        <strain evidence="1">MA461A</strain>
    </source>
</reference>
<accession>A0ACA9Q2Y1</accession>
<keyword evidence="2" id="KW-1185">Reference proteome</keyword>
<protein>
    <submittedName>
        <fullName evidence="1">33143_t:CDS:1</fullName>
    </submittedName>
</protein>
<sequence length="419" mass="48429">MSIALKNLDTHTMDCQGDEAITPDLLKFFYSRLFPYKSYVNWLNYGTENNATFKTRELSFTLPSDAYLRFQSFNGAEDLKTEIMKMCPTKIDIGAIYSAKPRDKRSIRASTFKPIEKELIFDIDMTDYDEIRTCCSGASICNLCWKFMTVAIKIIDAALREDFGFKHLLWVYSGRRGVYCWVCDENARKLSNENRSAIVSYLALIKGGAQVNKKVHLNKALHPSIRRSLNIIENYFEDLVLKDQDVLGSEENWSKVLNCIPDDEIIKKLSNKWNSSSSKSSVQKWEELVSELENATNVSGKKFSKKAEQLQFCKFEIMIQYTYPRIYEAVSKHINHLLKGPFCAHPKTGRVCVPIQPEDCENFDPFKVPTVASVYHELNQYIEGERKIHGDYDKTSLKPYIKYFDKFVSGILKEVREIR</sequence>
<comment type="caution">
    <text evidence="1">The sequence shown here is derived from an EMBL/GenBank/DDBJ whole genome shotgun (WGS) entry which is preliminary data.</text>
</comment>
<evidence type="ECO:0000313" key="2">
    <source>
        <dbReference type="Proteomes" id="UP000789920"/>
    </source>
</evidence>
<evidence type="ECO:0000313" key="1">
    <source>
        <dbReference type="EMBL" id="CAG8735326.1"/>
    </source>
</evidence>
<proteinExistence type="predicted"/>
<gene>
    <name evidence="1" type="ORF">RPERSI_LOCUS12592</name>
</gene>